<dbReference type="InterPro" id="IPR005170">
    <property type="entry name" value="Transptr-assoc_dom"/>
</dbReference>
<dbReference type="Proteomes" id="UP000034894">
    <property type="component" value="Unassembled WGS sequence"/>
</dbReference>
<dbReference type="PANTHER" id="PTHR43099:SF2">
    <property type="entry name" value="UPF0053 PROTEIN YRKA"/>
    <property type="match status" value="1"/>
</dbReference>
<feature type="domain" description="CBS" evidence="11">
    <location>
        <begin position="279"/>
        <end position="335"/>
    </location>
</feature>
<evidence type="ECO:0000313" key="13">
    <source>
        <dbReference type="EMBL" id="KKS96667.1"/>
    </source>
</evidence>
<reference evidence="13 14" key="1">
    <citation type="journal article" date="2015" name="Nature">
        <title>rRNA introns, odd ribosomes, and small enigmatic genomes across a large radiation of phyla.</title>
        <authorList>
            <person name="Brown C.T."/>
            <person name="Hug L.A."/>
            <person name="Thomas B.C."/>
            <person name="Sharon I."/>
            <person name="Castelle C.J."/>
            <person name="Singh A."/>
            <person name="Wilkins M.J."/>
            <person name="Williams K.H."/>
            <person name="Banfield J.F."/>
        </authorList>
    </citation>
    <scope>NUCLEOTIDE SEQUENCE [LARGE SCALE GENOMIC DNA]</scope>
</reference>
<keyword evidence="3 9" id="KW-0812">Transmembrane</keyword>
<dbReference type="InterPro" id="IPR046342">
    <property type="entry name" value="CBS_dom_sf"/>
</dbReference>
<dbReference type="Pfam" id="PF00571">
    <property type="entry name" value="CBS"/>
    <property type="match status" value="1"/>
</dbReference>
<evidence type="ECO:0000256" key="3">
    <source>
        <dbReference type="ARBA" id="ARBA00022692"/>
    </source>
</evidence>
<dbReference type="InterPro" id="IPR051676">
    <property type="entry name" value="UPF0053_domain"/>
</dbReference>
<dbReference type="SMART" id="SM01091">
    <property type="entry name" value="CorC_HlyC"/>
    <property type="match status" value="1"/>
</dbReference>
<dbReference type="PATRIC" id="fig|1618443.3.peg.1179"/>
<dbReference type="Gene3D" id="3.30.465.10">
    <property type="match status" value="1"/>
</dbReference>
<dbReference type="InterPro" id="IPR000644">
    <property type="entry name" value="CBS_dom"/>
</dbReference>
<feature type="transmembrane region" description="Helical" evidence="10">
    <location>
        <begin position="123"/>
        <end position="142"/>
    </location>
</feature>
<evidence type="ECO:0000259" key="11">
    <source>
        <dbReference type="PROSITE" id="PS51371"/>
    </source>
</evidence>
<evidence type="ECO:0000256" key="5">
    <source>
        <dbReference type="ARBA" id="ARBA00022989"/>
    </source>
</evidence>
<dbReference type="GO" id="GO:0005886">
    <property type="term" value="C:plasma membrane"/>
    <property type="evidence" value="ECO:0007669"/>
    <property type="project" value="UniProtKB-SubCell"/>
</dbReference>
<feature type="transmembrane region" description="Helical" evidence="10">
    <location>
        <begin position="54"/>
        <end position="75"/>
    </location>
</feature>
<organism evidence="13 14">
    <name type="scientific">Candidatus Gottesmanbacteria bacterium GW2011_GWA2_43_14</name>
    <dbReference type="NCBI Taxonomy" id="1618443"/>
    <lineage>
        <taxon>Bacteria</taxon>
        <taxon>Candidatus Gottesmaniibacteriota</taxon>
    </lineage>
</organism>
<proteinExistence type="predicted"/>
<accession>A0A0G1DGH7</accession>
<evidence type="ECO:0000256" key="8">
    <source>
        <dbReference type="PROSITE-ProRule" id="PRU00703"/>
    </source>
</evidence>
<evidence type="ECO:0000256" key="2">
    <source>
        <dbReference type="ARBA" id="ARBA00022475"/>
    </source>
</evidence>
<protein>
    <recommendedName>
        <fullName evidence="15">HlyC/CorC family transporter</fullName>
    </recommendedName>
</protein>
<evidence type="ECO:0000256" key="10">
    <source>
        <dbReference type="SAM" id="Phobius"/>
    </source>
</evidence>
<evidence type="ECO:0000313" key="14">
    <source>
        <dbReference type="Proteomes" id="UP000034894"/>
    </source>
</evidence>
<dbReference type="PROSITE" id="PS51846">
    <property type="entry name" value="CNNM"/>
    <property type="match status" value="1"/>
</dbReference>
<dbReference type="STRING" id="1618443.UV73_C0009G0018"/>
<dbReference type="Pfam" id="PF03471">
    <property type="entry name" value="CorC_HlyC"/>
    <property type="match status" value="1"/>
</dbReference>
<evidence type="ECO:0000256" key="7">
    <source>
        <dbReference type="ARBA" id="ARBA00023136"/>
    </source>
</evidence>
<feature type="transmembrane region" description="Helical" evidence="10">
    <location>
        <begin position="95"/>
        <end position="116"/>
    </location>
</feature>
<comment type="subcellular location">
    <subcellularLocation>
        <location evidence="1">Cell membrane</location>
        <topology evidence="1">Multi-pass membrane protein</topology>
    </subcellularLocation>
</comment>
<dbReference type="EMBL" id="LCFP01000009">
    <property type="protein sequence ID" value="KKS96667.1"/>
    <property type="molecule type" value="Genomic_DNA"/>
</dbReference>
<evidence type="ECO:0000259" key="12">
    <source>
        <dbReference type="PROSITE" id="PS51846"/>
    </source>
</evidence>
<dbReference type="CDD" id="cd04590">
    <property type="entry name" value="CBS_pair_CorC_HlyC_assoc"/>
    <property type="match status" value="1"/>
</dbReference>
<dbReference type="InterPro" id="IPR002550">
    <property type="entry name" value="CNNM"/>
</dbReference>
<dbReference type="FunFam" id="3.10.580.10:FF:000002">
    <property type="entry name" value="Magnesium/cobalt efflux protein CorC"/>
    <property type="match status" value="1"/>
</dbReference>
<keyword evidence="5 9" id="KW-1133">Transmembrane helix</keyword>
<dbReference type="SUPFAM" id="SSF56176">
    <property type="entry name" value="FAD-binding/transporter-associated domain-like"/>
    <property type="match status" value="1"/>
</dbReference>
<sequence length="426" mass="47776">MDILIILLLIFLNGLFAMAEIALISSRKSKLEQLARQGDIKAGKALELSKNPNTFLSTVQIGITFTGIFAGAYGGQRLAEILNGFLSPLPFIGHFSGIISILIVVLSITYLSVIFGELVPKRIALIFPETIASLMSLPMLYLSKINFPLVKIMSVSTEKILDLFQIPKAQDQPVSEEEIKLLIREGARLGIFNLAEKDIVERTFRLADKKVSTLMTPRNDISWLEVDATEKKTSQIITSKSYSYYPVCQKSLDKIIGLVRTKELLVHYLKEENLDLKKLMRKPVFVPESMNALKVLENFKKSGIHAAVAVDEYGYTAGLVTITDLLEAIVGDIPTVDEQEEKDIIKREDGSFLVDGLLSIEEFKEYFRIRKLPEEQTGSYRSVGGLITHLLGKIGKEGDRLDIPHFNLEVMDMDGNRVDKLLVRRK</sequence>
<evidence type="ECO:0000256" key="4">
    <source>
        <dbReference type="ARBA" id="ARBA00022737"/>
    </source>
</evidence>
<dbReference type="InterPro" id="IPR044751">
    <property type="entry name" value="Ion_transp-like_CBS"/>
</dbReference>
<dbReference type="Gene3D" id="3.10.580.10">
    <property type="entry name" value="CBS-domain"/>
    <property type="match status" value="1"/>
</dbReference>
<evidence type="ECO:0000256" key="9">
    <source>
        <dbReference type="PROSITE-ProRule" id="PRU01193"/>
    </source>
</evidence>
<keyword evidence="7 9" id="KW-0472">Membrane</keyword>
<dbReference type="InterPro" id="IPR036318">
    <property type="entry name" value="FAD-bd_PCMH-like_sf"/>
</dbReference>
<comment type="caution">
    <text evidence="13">The sequence shown here is derived from an EMBL/GenBank/DDBJ whole genome shotgun (WGS) entry which is preliminary data.</text>
</comment>
<dbReference type="PANTHER" id="PTHR43099">
    <property type="entry name" value="UPF0053 PROTEIN YRKA"/>
    <property type="match status" value="1"/>
</dbReference>
<dbReference type="PROSITE" id="PS51371">
    <property type="entry name" value="CBS"/>
    <property type="match status" value="2"/>
</dbReference>
<dbReference type="InterPro" id="IPR016169">
    <property type="entry name" value="FAD-bd_PCMH_sub2"/>
</dbReference>
<feature type="transmembrane region" description="Helical" evidence="10">
    <location>
        <begin position="6"/>
        <end position="24"/>
    </location>
</feature>
<dbReference type="SMART" id="SM00116">
    <property type="entry name" value="CBS"/>
    <property type="match status" value="1"/>
</dbReference>
<feature type="domain" description="CBS" evidence="11">
    <location>
        <begin position="215"/>
        <end position="276"/>
    </location>
</feature>
<evidence type="ECO:0000256" key="6">
    <source>
        <dbReference type="ARBA" id="ARBA00023122"/>
    </source>
</evidence>
<keyword evidence="4" id="KW-0677">Repeat</keyword>
<evidence type="ECO:0008006" key="15">
    <source>
        <dbReference type="Google" id="ProtNLM"/>
    </source>
</evidence>
<dbReference type="SUPFAM" id="SSF54631">
    <property type="entry name" value="CBS-domain pair"/>
    <property type="match status" value="1"/>
</dbReference>
<feature type="domain" description="CNNM transmembrane" evidence="12">
    <location>
        <begin position="1"/>
        <end position="196"/>
    </location>
</feature>
<dbReference type="Pfam" id="PF01595">
    <property type="entry name" value="CNNM"/>
    <property type="match status" value="1"/>
</dbReference>
<keyword evidence="2" id="KW-1003">Cell membrane</keyword>
<dbReference type="GO" id="GO:0050660">
    <property type="term" value="F:flavin adenine dinucleotide binding"/>
    <property type="evidence" value="ECO:0007669"/>
    <property type="project" value="InterPro"/>
</dbReference>
<name>A0A0G1DGH7_9BACT</name>
<dbReference type="AlphaFoldDB" id="A0A0G1DGH7"/>
<gene>
    <name evidence="13" type="ORF">UV73_C0009G0018</name>
</gene>
<keyword evidence="6 8" id="KW-0129">CBS domain</keyword>
<evidence type="ECO:0000256" key="1">
    <source>
        <dbReference type="ARBA" id="ARBA00004651"/>
    </source>
</evidence>